<dbReference type="GO" id="GO:0005524">
    <property type="term" value="F:ATP binding"/>
    <property type="evidence" value="ECO:0007669"/>
    <property type="project" value="UniProtKB-KW"/>
</dbReference>
<organism evidence="6">
    <name type="scientific">uncultured Caudovirales phage</name>
    <dbReference type="NCBI Taxonomy" id="2100421"/>
    <lineage>
        <taxon>Viruses</taxon>
        <taxon>Duplodnaviria</taxon>
        <taxon>Heunggongvirae</taxon>
        <taxon>Uroviricota</taxon>
        <taxon>Caudoviricetes</taxon>
        <taxon>Peduoviridae</taxon>
        <taxon>Maltschvirus</taxon>
        <taxon>Maltschvirus maltsch</taxon>
    </lineage>
</organism>
<evidence type="ECO:0000256" key="3">
    <source>
        <dbReference type="ARBA" id="ARBA00022840"/>
    </source>
</evidence>
<feature type="domain" description="Terminase large subunit gp17-like C-terminal" evidence="5">
    <location>
        <begin position="205"/>
        <end position="343"/>
    </location>
</feature>
<sequence>MCGRRFGKSELSQIEIITNGLMGKNVAYITPTYKLAKTFFEKLCQVVPFENNKSDLIMKFPNEGSVEFFTGERLDNLRGRKFHFVVIDEASFIPNLEDGWLNSIRPTLTDYKGKALFVSTPKGKNYFYSLFMNNSNEWESFKFSTYDNPYIDKNEIDDAKRQLPSAVFEQEYMANPMENAANPFGSQQINLCVKPLSTLEPSYYGIDLAKSFDYSVIIGLDKNGAVSYYNRFQKDWKQTRETILSIDRSKPVYIDSTGVGDAITEDLQKHFNSMTGFKYTAHSKQQLMELLASKIHSQEIGFPEGEIKNELEIFEYQYTSTGVRYNAPSGYHDDCVNALALAIKCKNENKLTGVYRYI</sequence>
<evidence type="ECO:0000259" key="5">
    <source>
        <dbReference type="Pfam" id="PF17289"/>
    </source>
</evidence>
<evidence type="ECO:0000256" key="1">
    <source>
        <dbReference type="ARBA" id="ARBA00022612"/>
    </source>
</evidence>
<accession>A0A6J7WLX2</accession>
<evidence type="ECO:0000313" key="6">
    <source>
        <dbReference type="EMBL" id="CAB5218820.1"/>
    </source>
</evidence>
<dbReference type="Gene3D" id="3.40.50.300">
    <property type="entry name" value="P-loop containing nucleotide triphosphate hydrolases"/>
    <property type="match status" value="1"/>
</dbReference>
<keyword evidence="3" id="KW-0067">ATP-binding</keyword>
<reference evidence="6" key="1">
    <citation type="submission" date="2020-05" db="EMBL/GenBank/DDBJ databases">
        <authorList>
            <person name="Chiriac C."/>
            <person name="Salcher M."/>
            <person name="Ghai R."/>
            <person name="Kavagutti S V."/>
        </authorList>
    </citation>
    <scope>NUCLEOTIDE SEQUENCE</scope>
</reference>
<dbReference type="SUPFAM" id="SSF52540">
    <property type="entry name" value="P-loop containing nucleoside triphosphate hydrolases"/>
    <property type="match status" value="1"/>
</dbReference>
<dbReference type="InterPro" id="IPR027417">
    <property type="entry name" value="P-loop_NTPase"/>
</dbReference>
<dbReference type="Pfam" id="PF17289">
    <property type="entry name" value="Terminase_6C"/>
    <property type="match status" value="1"/>
</dbReference>
<dbReference type="EMBL" id="LR798266">
    <property type="protein sequence ID" value="CAB5218820.1"/>
    <property type="molecule type" value="Genomic_DNA"/>
</dbReference>
<dbReference type="Pfam" id="PF03237">
    <property type="entry name" value="Terminase_6N"/>
    <property type="match status" value="1"/>
</dbReference>
<keyword evidence="4" id="KW-0231">Viral genome packaging</keyword>
<name>A0A6J7WLX2_9CAUD</name>
<keyword evidence="1" id="KW-1188">Viral release from host cell</keyword>
<evidence type="ECO:0000256" key="2">
    <source>
        <dbReference type="ARBA" id="ARBA00022741"/>
    </source>
</evidence>
<gene>
    <name evidence="6" type="ORF">UFOVP215_37</name>
</gene>
<keyword evidence="2" id="KW-0547">Nucleotide-binding</keyword>
<proteinExistence type="predicted"/>
<evidence type="ECO:0000256" key="4">
    <source>
        <dbReference type="ARBA" id="ARBA00023219"/>
    </source>
</evidence>
<dbReference type="InterPro" id="IPR035421">
    <property type="entry name" value="Terminase_6C"/>
</dbReference>
<protein>
    <submittedName>
        <fullName evidence="6">Terminase-like family</fullName>
    </submittedName>
</protein>
<dbReference type="Gene3D" id="3.30.420.240">
    <property type="match status" value="1"/>
</dbReference>